<keyword evidence="2" id="KW-1185">Reference proteome</keyword>
<dbReference type="RefSeq" id="WP_235850808.1">
    <property type="nucleotide sequence ID" value="NZ_CYGY02000025.1"/>
</dbReference>
<dbReference type="EMBL" id="CYGY02000025">
    <property type="protein sequence ID" value="SIT40708.1"/>
    <property type="molecule type" value="Genomic_DNA"/>
</dbReference>
<evidence type="ECO:0000313" key="1">
    <source>
        <dbReference type="EMBL" id="SIT40708.1"/>
    </source>
</evidence>
<name>A0A1N7S005_9BURK</name>
<reference evidence="1" key="1">
    <citation type="submission" date="2016-12" db="EMBL/GenBank/DDBJ databases">
        <authorList>
            <person name="Moulin L."/>
        </authorList>
    </citation>
    <scope>NUCLEOTIDE SEQUENCE [LARGE SCALE GENOMIC DNA]</scope>
    <source>
        <strain evidence="1">STM 7183</strain>
    </source>
</reference>
<evidence type="ECO:0000313" key="2">
    <source>
        <dbReference type="Proteomes" id="UP000195569"/>
    </source>
</evidence>
<proteinExistence type="predicted"/>
<dbReference type="Proteomes" id="UP000195569">
    <property type="component" value="Unassembled WGS sequence"/>
</dbReference>
<accession>A0A1N7S005</accession>
<protein>
    <submittedName>
        <fullName evidence="1">Uncharacterized protein</fullName>
    </submittedName>
</protein>
<gene>
    <name evidence="1" type="ORF">BN2476_250035</name>
</gene>
<dbReference type="AlphaFoldDB" id="A0A1N7S005"/>
<sequence length="59" mass="6357">MHLDGVTFDRIAAVDTGGKTPDGVNVDTKSGTILIANDDSNNEAILSRRRRTSLLQRSS</sequence>
<organism evidence="1 2">
    <name type="scientific">Paraburkholderia piptadeniae</name>
    <dbReference type="NCBI Taxonomy" id="1701573"/>
    <lineage>
        <taxon>Bacteria</taxon>
        <taxon>Pseudomonadati</taxon>
        <taxon>Pseudomonadota</taxon>
        <taxon>Betaproteobacteria</taxon>
        <taxon>Burkholderiales</taxon>
        <taxon>Burkholderiaceae</taxon>
        <taxon>Paraburkholderia</taxon>
    </lineage>
</organism>
<comment type="caution">
    <text evidence="1">The sequence shown here is derived from an EMBL/GenBank/DDBJ whole genome shotgun (WGS) entry which is preliminary data.</text>
</comment>